<organism evidence="3 4">
    <name type="scientific">Frondihabitans australicus</name>
    <dbReference type="NCBI Taxonomy" id="386892"/>
    <lineage>
        <taxon>Bacteria</taxon>
        <taxon>Bacillati</taxon>
        <taxon>Actinomycetota</taxon>
        <taxon>Actinomycetes</taxon>
        <taxon>Micrococcales</taxon>
        <taxon>Microbacteriaceae</taxon>
        <taxon>Frondihabitans</taxon>
    </lineage>
</organism>
<name>A0A495IIB4_9MICO</name>
<dbReference type="InterPro" id="IPR045155">
    <property type="entry name" value="Beta-lactam_cat"/>
</dbReference>
<dbReference type="SUPFAM" id="SSF56601">
    <property type="entry name" value="beta-lactamase/transpeptidase-like"/>
    <property type="match status" value="1"/>
</dbReference>
<dbReference type="Pfam" id="PF13354">
    <property type="entry name" value="Beta-lactamase2"/>
    <property type="match status" value="1"/>
</dbReference>
<feature type="domain" description="Beta-lactamase class A catalytic" evidence="2">
    <location>
        <begin position="73"/>
        <end position="287"/>
    </location>
</feature>
<protein>
    <submittedName>
        <fullName evidence="3">Beta-lactamase class A</fullName>
    </submittedName>
</protein>
<keyword evidence="1" id="KW-0732">Signal</keyword>
<dbReference type="InterPro" id="IPR000871">
    <property type="entry name" value="Beta-lactam_class-A"/>
</dbReference>
<dbReference type="EMBL" id="RBKS01000001">
    <property type="protein sequence ID" value="RKR75041.1"/>
    <property type="molecule type" value="Genomic_DNA"/>
</dbReference>
<comment type="caution">
    <text evidence="3">The sequence shown here is derived from an EMBL/GenBank/DDBJ whole genome shotgun (WGS) entry which is preliminary data.</text>
</comment>
<proteinExistence type="predicted"/>
<dbReference type="PANTHER" id="PTHR35333:SF3">
    <property type="entry name" value="BETA-LACTAMASE-TYPE TRANSPEPTIDASE FOLD CONTAINING PROTEIN"/>
    <property type="match status" value="1"/>
</dbReference>
<keyword evidence="4" id="KW-1185">Reference proteome</keyword>
<dbReference type="RefSeq" id="WP_170159912.1">
    <property type="nucleotide sequence ID" value="NZ_RBKS01000001.1"/>
</dbReference>
<dbReference type="AlphaFoldDB" id="A0A495IIB4"/>
<dbReference type="GO" id="GO:0030655">
    <property type="term" value="P:beta-lactam antibiotic catabolic process"/>
    <property type="evidence" value="ECO:0007669"/>
    <property type="project" value="InterPro"/>
</dbReference>
<evidence type="ECO:0000313" key="3">
    <source>
        <dbReference type="EMBL" id="RKR75041.1"/>
    </source>
</evidence>
<dbReference type="GO" id="GO:0008800">
    <property type="term" value="F:beta-lactamase activity"/>
    <property type="evidence" value="ECO:0007669"/>
    <property type="project" value="InterPro"/>
</dbReference>
<dbReference type="PROSITE" id="PS51257">
    <property type="entry name" value="PROKAR_LIPOPROTEIN"/>
    <property type="match status" value="1"/>
</dbReference>
<reference evidence="3 4" key="1">
    <citation type="submission" date="2018-10" db="EMBL/GenBank/DDBJ databases">
        <title>Sequencing the genomes of 1000 actinobacteria strains.</title>
        <authorList>
            <person name="Klenk H.-P."/>
        </authorList>
    </citation>
    <scope>NUCLEOTIDE SEQUENCE [LARGE SCALE GENOMIC DNA]</scope>
    <source>
        <strain evidence="3 4">DSM 17894</strain>
    </source>
</reference>
<evidence type="ECO:0000259" key="2">
    <source>
        <dbReference type="Pfam" id="PF13354"/>
    </source>
</evidence>
<evidence type="ECO:0000256" key="1">
    <source>
        <dbReference type="SAM" id="SignalP"/>
    </source>
</evidence>
<dbReference type="InterPro" id="IPR012338">
    <property type="entry name" value="Beta-lactam/transpept-like"/>
</dbReference>
<sequence length="313" mass="32362">MKSRHLMILSAMSVAALATITGCSAVPADASPRPVASASASASGAASGPASRERALRAALASLEMRDHERLGVSVAVAGTDEHFSYRGGERFALDSTSKLFTATLLLRDDSDAQLAQTIHYTAADLQSYSPITSQHVDTGMSLRDVIAAALQYSDNTAANLMFEQLGGPTAVERDVRALGDGVTTFDRIEPDLNTAVPGDRRDTTTPDEMAADVGRFTLGATLRPARRSLLVDLMRGNTTGDADVRAVVPSGWIVADKTGSGGYATANDVALVTRPGAAPILIAVYTSGTSADATTPDGIVADVARAALDALG</sequence>
<dbReference type="PANTHER" id="PTHR35333">
    <property type="entry name" value="BETA-LACTAMASE"/>
    <property type="match status" value="1"/>
</dbReference>
<dbReference type="Gene3D" id="3.40.710.10">
    <property type="entry name" value="DD-peptidase/beta-lactamase superfamily"/>
    <property type="match status" value="1"/>
</dbReference>
<dbReference type="NCBIfam" id="NF033103">
    <property type="entry name" value="bla_class_A"/>
    <property type="match status" value="1"/>
</dbReference>
<accession>A0A495IIB4</accession>
<gene>
    <name evidence="3" type="ORF">C8E83_2176</name>
</gene>
<evidence type="ECO:0000313" key="4">
    <source>
        <dbReference type="Proteomes" id="UP000280008"/>
    </source>
</evidence>
<dbReference type="GO" id="GO:0046677">
    <property type="term" value="P:response to antibiotic"/>
    <property type="evidence" value="ECO:0007669"/>
    <property type="project" value="InterPro"/>
</dbReference>
<feature type="signal peptide" evidence="1">
    <location>
        <begin position="1"/>
        <end position="18"/>
    </location>
</feature>
<dbReference type="PRINTS" id="PR00118">
    <property type="entry name" value="BLACTAMASEA"/>
</dbReference>
<feature type="chain" id="PRO_5038968159" evidence="1">
    <location>
        <begin position="19"/>
        <end position="313"/>
    </location>
</feature>
<dbReference type="Proteomes" id="UP000280008">
    <property type="component" value="Unassembled WGS sequence"/>
</dbReference>